<protein>
    <submittedName>
        <fullName evidence="1">Uncharacterized protein</fullName>
    </submittedName>
</protein>
<reference evidence="1" key="2">
    <citation type="journal article" date="2015" name="Data Brief">
        <title>Shoot transcriptome of the giant reed, Arundo donax.</title>
        <authorList>
            <person name="Barrero R.A."/>
            <person name="Guerrero F.D."/>
            <person name="Moolhuijzen P."/>
            <person name="Goolsby J.A."/>
            <person name="Tidwell J."/>
            <person name="Bellgard S.E."/>
            <person name="Bellgard M.I."/>
        </authorList>
    </citation>
    <scope>NUCLEOTIDE SEQUENCE</scope>
    <source>
        <tissue evidence="1">Shoot tissue taken approximately 20 cm above the soil surface</tissue>
    </source>
</reference>
<evidence type="ECO:0000313" key="1">
    <source>
        <dbReference type="EMBL" id="JAD63595.1"/>
    </source>
</evidence>
<proteinExistence type="predicted"/>
<dbReference type="EMBL" id="GBRH01234300">
    <property type="protein sequence ID" value="JAD63595.1"/>
    <property type="molecule type" value="Transcribed_RNA"/>
</dbReference>
<organism evidence="1">
    <name type="scientific">Arundo donax</name>
    <name type="common">Giant reed</name>
    <name type="synonym">Donax arundinaceus</name>
    <dbReference type="NCBI Taxonomy" id="35708"/>
    <lineage>
        <taxon>Eukaryota</taxon>
        <taxon>Viridiplantae</taxon>
        <taxon>Streptophyta</taxon>
        <taxon>Embryophyta</taxon>
        <taxon>Tracheophyta</taxon>
        <taxon>Spermatophyta</taxon>
        <taxon>Magnoliopsida</taxon>
        <taxon>Liliopsida</taxon>
        <taxon>Poales</taxon>
        <taxon>Poaceae</taxon>
        <taxon>PACMAD clade</taxon>
        <taxon>Arundinoideae</taxon>
        <taxon>Arundineae</taxon>
        <taxon>Arundo</taxon>
    </lineage>
</organism>
<dbReference type="AlphaFoldDB" id="A0A0A9BR47"/>
<reference evidence="1" key="1">
    <citation type="submission" date="2014-09" db="EMBL/GenBank/DDBJ databases">
        <authorList>
            <person name="Magalhaes I.L.F."/>
            <person name="Oliveira U."/>
            <person name="Santos F.R."/>
            <person name="Vidigal T.H.D.A."/>
            <person name="Brescovit A.D."/>
            <person name="Santos A.J."/>
        </authorList>
    </citation>
    <scope>NUCLEOTIDE SEQUENCE</scope>
    <source>
        <tissue evidence="1">Shoot tissue taken approximately 20 cm above the soil surface</tissue>
    </source>
</reference>
<accession>A0A0A9BR47</accession>
<sequence>MSTNIFCASLNIFTLQKPSISVVKITAFGVRPFFSNSWYNANAQSTSPL</sequence>
<name>A0A0A9BR47_ARUDO</name>